<dbReference type="PROSITE" id="PS00107">
    <property type="entry name" value="PROTEIN_KINASE_ATP"/>
    <property type="match status" value="1"/>
</dbReference>
<dbReference type="SMART" id="SM00220">
    <property type="entry name" value="S_TKc"/>
    <property type="match status" value="1"/>
</dbReference>
<dbReference type="SUPFAM" id="SSF56112">
    <property type="entry name" value="Protein kinase-like (PK-like)"/>
    <property type="match status" value="1"/>
</dbReference>
<organism evidence="6 7">
    <name type="scientific">Massariosphaeria phaeospora</name>
    <dbReference type="NCBI Taxonomy" id="100035"/>
    <lineage>
        <taxon>Eukaryota</taxon>
        <taxon>Fungi</taxon>
        <taxon>Dikarya</taxon>
        <taxon>Ascomycota</taxon>
        <taxon>Pezizomycotina</taxon>
        <taxon>Dothideomycetes</taxon>
        <taxon>Pleosporomycetidae</taxon>
        <taxon>Pleosporales</taxon>
        <taxon>Pleosporales incertae sedis</taxon>
        <taxon>Massariosphaeria</taxon>
    </lineage>
</organism>
<evidence type="ECO:0000256" key="2">
    <source>
        <dbReference type="ARBA" id="ARBA00022840"/>
    </source>
</evidence>
<evidence type="ECO:0000313" key="6">
    <source>
        <dbReference type="EMBL" id="KAF2867562.1"/>
    </source>
</evidence>
<dbReference type="PANTHER" id="PTHR44167:SF24">
    <property type="entry name" value="SERINE_THREONINE-PROTEIN KINASE CHK2"/>
    <property type="match status" value="1"/>
</dbReference>
<dbReference type="InterPro" id="IPR017441">
    <property type="entry name" value="Protein_kinase_ATP_BS"/>
</dbReference>
<reference evidence="6 7" key="1">
    <citation type="submission" date="2020-01" db="EMBL/GenBank/DDBJ databases">
        <authorList>
            <consortium name="DOE Joint Genome Institute"/>
            <person name="Haridas S."/>
            <person name="Albert R."/>
            <person name="Binder M."/>
            <person name="Bloem J."/>
            <person name="Labutti K."/>
            <person name="Salamov A."/>
            <person name="Andreopoulos B."/>
            <person name="Baker S.E."/>
            <person name="Barry K."/>
            <person name="Bills G."/>
            <person name="Bluhm B.H."/>
            <person name="Cannon C."/>
            <person name="Castanera R."/>
            <person name="Culley D.E."/>
            <person name="Daum C."/>
            <person name="Ezra D."/>
            <person name="Gonzalez J.B."/>
            <person name="Henrissat B."/>
            <person name="Kuo A."/>
            <person name="Liang C."/>
            <person name="Lipzen A."/>
            <person name="Lutzoni F."/>
            <person name="Magnuson J."/>
            <person name="Mondo S."/>
            <person name="Nolan M."/>
            <person name="Ohm R."/>
            <person name="Pangilinan J."/>
            <person name="Park H.-J.H."/>
            <person name="Ramirez L."/>
            <person name="Alfaro M."/>
            <person name="Sun H."/>
            <person name="Tritt A."/>
            <person name="Yoshinaga Y."/>
            <person name="Zwiers L.-H.L."/>
            <person name="Turgeon B.G."/>
            <person name="Goodwin S.B."/>
            <person name="Spatafora J.W."/>
            <person name="Crous P.W."/>
            <person name="Grigoriev I.V."/>
        </authorList>
    </citation>
    <scope>NUCLEOTIDE SEQUENCE [LARGE SCALE GENOMIC DNA]</scope>
    <source>
        <strain evidence="6 7">CBS 611.86</strain>
    </source>
</reference>
<dbReference type="Gene3D" id="1.10.510.10">
    <property type="entry name" value="Transferase(Phosphotransferase) domain 1"/>
    <property type="match status" value="1"/>
</dbReference>
<dbReference type="InterPro" id="IPR000719">
    <property type="entry name" value="Prot_kinase_dom"/>
</dbReference>
<dbReference type="PROSITE" id="PS00108">
    <property type="entry name" value="PROTEIN_KINASE_ST"/>
    <property type="match status" value="1"/>
</dbReference>
<dbReference type="GO" id="GO:0044773">
    <property type="term" value="P:mitotic DNA damage checkpoint signaling"/>
    <property type="evidence" value="ECO:0007669"/>
    <property type="project" value="TreeGrafter"/>
</dbReference>
<evidence type="ECO:0000256" key="4">
    <source>
        <dbReference type="SAM" id="MobiDB-lite"/>
    </source>
</evidence>
<name>A0A7C8M9M9_9PLEO</name>
<accession>A0A7C8M9M9</accession>
<feature type="region of interest" description="Disordered" evidence="4">
    <location>
        <begin position="328"/>
        <end position="362"/>
    </location>
</feature>
<evidence type="ECO:0000256" key="1">
    <source>
        <dbReference type="ARBA" id="ARBA00022741"/>
    </source>
</evidence>
<feature type="binding site" evidence="3">
    <location>
        <position position="53"/>
    </location>
    <ligand>
        <name>ATP</name>
        <dbReference type="ChEBI" id="CHEBI:30616"/>
    </ligand>
</feature>
<feature type="region of interest" description="Disordered" evidence="4">
    <location>
        <begin position="444"/>
        <end position="463"/>
    </location>
</feature>
<dbReference type="PANTHER" id="PTHR44167">
    <property type="entry name" value="OVARIAN-SPECIFIC SERINE/THREONINE-PROTEIN KINASE LOK-RELATED"/>
    <property type="match status" value="1"/>
</dbReference>
<dbReference type="Gene3D" id="3.30.200.20">
    <property type="entry name" value="Phosphorylase Kinase, domain 1"/>
    <property type="match status" value="1"/>
</dbReference>
<comment type="caution">
    <text evidence="6">The sequence shown here is derived from an EMBL/GenBank/DDBJ whole genome shotgun (WGS) entry which is preliminary data.</text>
</comment>
<keyword evidence="6" id="KW-0808">Transferase</keyword>
<dbReference type="OrthoDB" id="4062651at2759"/>
<dbReference type="GO" id="GO:0005524">
    <property type="term" value="F:ATP binding"/>
    <property type="evidence" value="ECO:0007669"/>
    <property type="project" value="UniProtKB-UniRule"/>
</dbReference>
<evidence type="ECO:0000313" key="7">
    <source>
        <dbReference type="Proteomes" id="UP000481861"/>
    </source>
</evidence>
<feature type="compositionally biased region" description="Polar residues" evidence="4">
    <location>
        <begin position="444"/>
        <end position="460"/>
    </location>
</feature>
<dbReference type="PROSITE" id="PS50011">
    <property type="entry name" value="PROTEIN_KINASE_DOM"/>
    <property type="match status" value="1"/>
</dbReference>
<dbReference type="AlphaFoldDB" id="A0A7C8M9M9"/>
<dbReference type="GO" id="GO:0005737">
    <property type="term" value="C:cytoplasm"/>
    <property type="evidence" value="ECO:0007669"/>
    <property type="project" value="TreeGrafter"/>
</dbReference>
<sequence>MEIPAVQLIESEHHELQDDPSLLYQHVEYLGHGYSAIVEKVRDSRTQSVYARKVTEVYLTEDLETFKQKWQKEIDILHRLQSHHHIVHVFASYVVGKKFALIMEPAANGGNLDTFLAEYNGIQDVEKKANKKKILYRSYGCLATGLAFMHQHKIRHKDIKPQNILLHNDSVIFADFGIASDFSHNGISSTNGKPEAFTRKYCAPEVSDWDIRNSKSDVYSLGCVYLLVHGTMFPEEVAETWHVDPYYMHLEELLDGLDKVKDPSIVLGAIKRMLQVLHSDRPSSKEVMDHLRQQERTYFCEQCQTCPPPDSASSPNRECTMFDSSVAPASVDPDFSQEVNSPTSSESSDDEEIYRQPPMQFGYTDSKATAARLRDIDARVEAKSVWYTMERTPEIWATRPDSADLQYPYSSQLVRQDTSRRSVVTDHSIRLPSALEKLGIHQQTTVRTMRHQPSNASQTTDTREEMEEAIVLYEDHTVSWESGYLGYGLQFRRRRPLSPLPSLRIFPLVPDLMHWRWTLFDEGSVSDVQQALTTGKLHPYTRDTKGRSLLHVRLFFIVCISSG</sequence>
<dbReference type="InterPro" id="IPR008271">
    <property type="entry name" value="Ser/Thr_kinase_AS"/>
</dbReference>
<dbReference type="InterPro" id="IPR011009">
    <property type="entry name" value="Kinase-like_dom_sf"/>
</dbReference>
<gene>
    <name evidence="6" type="ORF">BDV95DRAFT_169253</name>
</gene>
<dbReference type="GO" id="GO:0004674">
    <property type="term" value="F:protein serine/threonine kinase activity"/>
    <property type="evidence" value="ECO:0007669"/>
    <property type="project" value="TreeGrafter"/>
</dbReference>
<keyword evidence="7" id="KW-1185">Reference proteome</keyword>
<protein>
    <submittedName>
        <fullName evidence="6">Kinase-like domain-containing protein</fullName>
    </submittedName>
</protein>
<keyword evidence="1 3" id="KW-0547">Nucleotide-binding</keyword>
<dbReference type="EMBL" id="JAADJZ010000022">
    <property type="protein sequence ID" value="KAF2867562.1"/>
    <property type="molecule type" value="Genomic_DNA"/>
</dbReference>
<evidence type="ECO:0000256" key="3">
    <source>
        <dbReference type="PROSITE-ProRule" id="PRU10141"/>
    </source>
</evidence>
<keyword evidence="2 3" id="KW-0067">ATP-binding</keyword>
<dbReference type="CDD" id="cd00180">
    <property type="entry name" value="PKc"/>
    <property type="match status" value="1"/>
</dbReference>
<proteinExistence type="predicted"/>
<feature type="domain" description="Protein kinase" evidence="5">
    <location>
        <begin position="24"/>
        <end position="299"/>
    </location>
</feature>
<dbReference type="GO" id="GO:0005634">
    <property type="term" value="C:nucleus"/>
    <property type="evidence" value="ECO:0007669"/>
    <property type="project" value="TreeGrafter"/>
</dbReference>
<evidence type="ECO:0000259" key="5">
    <source>
        <dbReference type="PROSITE" id="PS50011"/>
    </source>
</evidence>
<dbReference type="Pfam" id="PF00069">
    <property type="entry name" value="Pkinase"/>
    <property type="match status" value="1"/>
</dbReference>
<keyword evidence="6" id="KW-0418">Kinase</keyword>
<dbReference type="Proteomes" id="UP000481861">
    <property type="component" value="Unassembled WGS sequence"/>
</dbReference>